<sequence>MINFFNSHPMFSLSASSVSNQVAMTSGCFDPNHANVSSVYEQAVNTFGVLDKQLKEMNLTKDHIIGADVWLLLRAKTEEGTPYIAPEDAKQLNKAWIEYFNDRPKPTSATVGVGFMIPTFLVEIRFYLAN</sequence>
<evidence type="ECO:0008006" key="3">
    <source>
        <dbReference type="Google" id="ProtNLM"/>
    </source>
</evidence>
<protein>
    <recommendedName>
        <fullName evidence="3">Enamine deaminase RidA</fullName>
    </recommendedName>
</protein>
<evidence type="ECO:0000313" key="1">
    <source>
        <dbReference type="EMBL" id="GEA59342.1"/>
    </source>
</evidence>
<proteinExistence type="predicted"/>
<dbReference type="Proteomes" id="UP000318242">
    <property type="component" value="Unassembled WGS sequence"/>
</dbReference>
<dbReference type="CDD" id="cd00448">
    <property type="entry name" value="YjgF_YER057c_UK114_family"/>
    <property type="match status" value="1"/>
</dbReference>
<dbReference type="InterPro" id="IPR006175">
    <property type="entry name" value="YjgF/YER057c/UK114"/>
</dbReference>
<dbReference type="AlphaFoldDB" id="A0A4Y3IK05"/>
<dbReference type="SUPFAM" id="SSF55298">
    <property type="entry name" value="YjgF-like"/>
    <property type="match status" value="1"/>
</dbReference>
<dbReference type="OrthoDB" id="27171at2"/>
<evidence type="ECO:0000313" key="2">
    <source>
        <dbReference type="Proteomes" id="UP000318242"/>
    </source>
</evidence>
<comment type="caution">
    <text evidence="1">The sequence shown here is derived from an EMBL/GenBank/DDBJ whole genome shotgun (WGS) entry which is preliminary data.</text>
</comment>
<reference evidence="1 2" key="1">
    <citation type="submission" date="2019-06" db="EMBL/GenBank/DDBJ databases">
        <title>Whole genome shotgun sequence of Vibrio comitans NBRC 102076.</title>
        <authorList>
            <person name="Hosoyama A."/>
            <person name="Uohara A."/>
            <person name="Ohji S."/>
            <person name="Ichikawa N."/>
        </authorList>
    </citation>
    <scope>NUCLEOTIDE SEQUENCE [LARGE SCALE GENOMIC DNA]</scope>
    <source>
        <strain evidence="1 2">NBRC 102076</strain>
    </source>
</reference>
<keyword evidence="2" id="KW-1185">Reference proteome</keyword>
<gene>
    <name evidence="1" type="ORF">VCO01S_05350</name>
</gene>
<dbReference type="RefSeq" id="WP_141269094.1">
    <property type="nucleotide sequence ID" value="NZ_BJLH01000002.1"/>
</dbReference>
<accession>A0A4Y3IK05</accession>
<dbReference type="InterPro" id="IPR035959">
    <property type="entry name" value="RutC-like_sf"/>
</dbReference>
<dbReference type="EMBL" id="BJLH01000002">
    <property type="protein sequence ID" value="GEA59342.1"/>
    <property type="molecule type" value="Genomic_DNA"/>
</dbReference>
<dbReference type="Pfam" id="PF01042">
    <property type="entry name" value="Ribonuc_L-PSP"/>
    <property type="match status" value="1"/>
</dbReference>
<name>A0A4Y3IK05_9VIBR</name>
<dbReference type="Gene3D" id="3.30.1330.40">
    <property type="entry name" value="RutC-like"/>
    <property type="match status" value="1"/>
</dbReference>
<organism evidence="1 2">
    <name type="scientific">Vibrio comitans NBRC 102076</name>
    <dbReference type="NCBI Taxonomy" id="1219078"/>
    <lineage>
        <taxon>Bacteria</taxon>
        <taxon>Pseudomonadati</taxon>
        <taxon>Pseudomonadota</taxon>
        <taxon>Gammaproteobacteria</taxon>
        <taxon>Vibrionales</taxon>
        <taxon>Vibrionaceae</taxon>
        <taxon>Vibrio</taxon>
    </lineage>
</organism>